<proteinExistence type="predicted"/>
<sequence length="163" mass="18624">MWLPLSSGLRLSFYGYFGRYVEAVNPMLVVVYLESGRERYGRHQLPPFVRLYHSPYSTPPSVRPWITTTLRERLVSASHRKGYIFSRRFRWIRGLVEPGREGLSRLAVVCVVLIFGLGRLLLPRCKPGLDIRSLQCVKACIVAVKDFFFICLVCGLGSCLQQA</sequence>
<gene>
    <name evidence="1" type="ORF">BDV33DRAFT_186289</name>
</gene>
<dbReference type="EMBL" id="ML734000">
    <property type="protein sequence ID" value="KAB8212701.1"/>
    <property type="molecule type" value="Genomic_DNA"/>
</dbReference>
<organism evidence="1 2">
    <name type="scientific">Aspergillus novoparasiticus</name>
    <dbReference type="NCBI Taxonomy" id="986946"/>
    <lineage>
        <taxon>Eukaryota</taxon>
        <taxon>Fungi</taxon>
        <taxon>Dikarya</taxon>
        <taxon>Ascomycota</taxon>
        <taxon>Pezizomycotina</taxon>
        <taxon>Eurotiomycetes</taxon>
        <taxon>Eurotiomycetidae</taxon>
        <taxon>Eurotiales</taxon>
        <taxon>Aspergillaceae</taxon>
        <taxon>Aspergillus</taxon>
        <taxon>Aspergillus subgen. Circumdati</taxon>
    </lineage>
</organism>
<dbReference type="AlphaFoldDB" id="A0A5N6E570"/>
<name>A0A5N6E570_9EURO</name>
<accession>A0A5N6E570</accession>
<reference evidence="1 2" key="1">
    <citation type="submission" date="2019-04" db="EMBL/GenBank/DDBJ databases">
        <title>Fungal friends and foes A comparative genomics study of 23 Aspergillus species from section Flavi.</title>
        <authorList>
            <consortium name="DOE Joint Genome Institute"/>
            <person name="Kjaerbolling I."/>
            <person name="Vesth T.C."/>
            <person name="Frisvad J.C."/>
            <person name="Nybo J.L."/>
            <person name="Theobald S."/>
            <person name="Kildgaard S."/>
            <person name="Petersen T.I."/>
            <person name="Kuo A."/>
            <person name="Sato A."/>
            <person name="Lyhne E.K."/>
            <person name="Kogle M.E."/>
            <person name="Wiebenga A."/>
            <person name="Kun R.S."/>
            <person name="Lubbers R.J."/>
            <person name="Makela M.R."/>
            <person name="Barry K."/>
            <person name="Chovatia M."/>
            <person name="Clum A."/>
            <person name="Daum C."/>
            <person name="Haridas S."/>
            <person name="He G."/>
            <person name="LaButti K."/>
            <person name="Lipzen A."/>
            <person name="Mondo S."/>
            <person name="Pangilinan J."/>
            <person name="Riley R."/>
            <person name="Salamov A."/>
            <person name="Simmons B.A."/>
            <person name="Magnuson J.K."/>
            <person name="Henrissat B."/>
            <person name="Mortensen U.H."/>
            <person name="Larsen T.O."/>
            <person name="De vries R.P."/>
            <person name="Grigoriev I.V."/>
            <person name="Machida M."/>
            <person name="Baker S.E."/>
            <person name="Andersen M.R."/>
        </authorList>
    </citation>
    <scope>NUCLEOTIDE SEQUENCE [LARGE SCALE GENOMIC DNA]</scope>
    <source>
        <strain evidence="1 2">CBS 126849</strain>
    </source>
</reference>
<dbReference type="Proteomes" id="UP000326799">
    <property type="component" value="Unassembled WGS sequence"/>
</dbReference>
<evidence type="ECO:0000313" key="1">
    <source>
        <dbReference type="EMBL" id="KAB8212701.1"/>
    </source>
</evidence>
<evidence type="ECO:0000313" key="2">
    <source>
        <dbReference type="Proteomes" id="UP000326799"/>
    </source>
</evidence>
<keyword evidence="2" id="KW-1185">Reference proteome</keyword>
<protein>
    <submittedName>
        <fullName evidence="1">Uncharacterized protein</fullName>
    </submittedName>
</protein>